<dbReference type="EMBL" id="LZMS01000021">
    <property type="protein sequence ID" value="OBX65889.1"/>
    <property type="molecule type" value="Genomic_DNA"/>
</dbReference>
<gene>
    <name evidence="2" type="ORF">A9309_12670</name>
</gene>
<dbReference type="RefSeq" id="WP_065254915.1">
    <property type="nucleotide sequence ID" value="NZ_LZDR01000013.1"/>
</dbReference>
<proteinExistence type="predicted"/>
<reference evidence="2 3" key="1">
    <citation type="submission" date="2016-06" db="EMBL/GenBank/DDBJ databases">
        <title>Draft genome of Moraxella lacunata CCUG 57757A.</title>
        <authorList>
            <person name="Salva-Serra F."/>
            <person name="Engstrom-Jakobsson H."/>
            <person name="Thorell K."/>
            <person name="Gonzales-Siles L."/>
            <person name="Karlsson R."/>
            <person name="Boulund F."/>
            <person name="Engstrand L."/>
            <person name="Kristiansson E."/>
            <person name="Moore E."/>
        </authorList>
    </citation>
    <scope>NUCLEOTIDE SEQUENCE [LARGE SCALE GENOMIC DNA]</scope>
    <source>
        <strain evidence="2 3">CCUG 57757A</strain>
    </source>
</reference>
<organism evidence="2 3">
    <name type="scientific">Moraxella lacunata</name>
    <dbReference type="NCBI Taxonomy" id="477"/>
    <lineage>
        <taxon>Bacteria</taxon>
        <taxon>Pseudomonadati</taxon>
        <taxon>Pseudomonadota</taxon>
        <taxon>Gammaproteobacteria</taxon>
        <taxon>Moraxellales</taxon>
        <taxon>Moraxellaceae</taxon>
        <taxon>Moraxella</taxon>
    </lineage>
</organism>
<evidence type="ECO:0000256" key="1">
    <source>
        <dbReference type="SAM" id="SignalP"/>
    </source>
</evidence>
<keyword evidence="1" id="KW-0732">Signal</keyword>
<sequence length="245" mass="26894">MKKPLIILSFLATLAHANTQMYVIHTYGDPALLDIVQDELGNRGTARLYQDKLIIKATPADYERISALVRQVDVAPTQLNISLALNNQTSQSSQGGHVNVGISRQVWINGQYHNTQSQSTTNQHYTVQTLSGSPVSITQSTLIGLVGWQAHQRCGRVWVSFGASWVALTDGFSAKATVSPNGQIRLSLHQSARTGTLSTQNLSSDIMLHRGQWTKIGDIRTDNITSGSYGTSQYSQTMPIWVRVD</sequence>
<accession>A0A1B8Q7Y8</accession>
<name>A0A1B8Q7Y8_MORLA</name>
<dbReference type="Proteomes" id="UP000092607">
    <property type="component" value="Unassembled WGS sequence"/>
</dbReference>
<evidence type="ECO:0008006" key="4">
    <source>
        <dbReference type="Google" id="ProtNLM"/>
    </source>
</evidence>
<protein>
    <recommendedName>
        <fullName evidence="4">NolW-like domain-containing protein</fullName>
    </recommendedName>
</protein>
<feature type="signal peptide" evidence="1">
    <location>
        <begin position="1"/>
        <end position="17"/>
    </location>
</feature>
<evidence type="ECO:0000313" key="3">
    <source>
        <dbReference type="Proteomes" id="UP000092607"/>
    </source>
</evidence>
<feature type="chain" id="PRO_5008612190" description="NolW-like domain-containing protein" evidence="1">
    <location>
        <begin position="18"/>
        <end position="245"/>
    </location>
</feature>
<comment type="caution">
    <text evidence="2">The sequence shown here is derived from an EMBL/GenBank/DDBJ whole genome shotgun (WGS) entry which is preliminary data.</text>
</comment>
<dbReference type="AlphaFoldDB" id="A0A1B8Q7Y8"/>
<evidence type="ECO:0000313" key="2">
    <source>
        <dbReference type="EMBL" id="OBX65889.1"/>
    </source>
</evidence>
<dbReference type="OrthoDB" id="6649450at2"/>